<dbReference type="InterPro" id="IPR000917">
    <property type="entry name" value="Sulfatase_N"/>
</dbReference>
<evidence type="ECO:0000256" key="2">
    <source>
        <dbReference type="ARBA" id="ARBA00008779"/>
    </source>
</evidence>
<evidence type="ECO:0000256" key="5">
    <source>
        <dbReference type="ARBA" id="ARBA00022801"/>
    </source>
</evidence>
<sequence length="530" mass="59178">MSLLKVSSMRVWLPLFVVVCLAVSVQAERKNVLFIAVDDLKPLLKCYGHEHVHSPNIDALAASGMVFRNAHCQQALCGPSRMSLLTGYYPDTLGIYSMGPERFKFRPKYPDLVTLPQHFKNSGYTTIGTGKIFDPRSVEGDWDGPQDAVSWTEFFGKNPYNAKTGRPITGGYYHDPALKDLVAKLKQDSAAEGLKHKALQQYLREHGGGPAVECYDVPDDAYRDGSIANRGLEQLERLADSNKPFFLAVGFTKPHLPFVAPQKYWDLYDREKLELAPFQHSPENAPPCAESGYVEARGYSGVPADGPIPEPVQRELIHGYLACVSYVDAQIGKLITKLKETGAYDNTIIVLWGDHGFHLGDKQLWGKHTNYEQSTHAPLIIANPGLPGGEFNDSPVNLIDIFPTLCELTELGTPEGIEGKSLLPILKGSKNSVNDFAASIYPRSGIWGIAIRTERYRYVAWYKGSYNKKWHGARLNRKPQFTELYDYQTDPLEQKNLSGEPAYVEIEKELAAVNREHVASTQSNQFQVKD</sequence>
<keyword evidence="6" id="KW-0106">Calcium</keyword>
<dbReference type="PANTHER" id="PTHR45953">
    <property type="entry name" value="IDURONATE 2-SULFATASE"/>
    <property type="match status" value="1"/>
</dbReference>
<evidence type="ECO:0000313" key="8">
    <source>
        <dbReference type="EMBL" id="SMP69690.1"/>
    </source>
</evidence>
<gene>
    <name evidence="8" type="ORF">SAMN06265222_11287</name>
</gene>
<dbReference type="InterPro" id="IPR017850">
    <property type="entry name" value="Alkaline_phosphatase_core_sf"/>
</dbReference>
<dbReference type="CDD" id="cd16030">
    <property type="entry name" value="iduronate-2-sulfatase"/>
    <property type="match status" value="1"/>
</dbReference>
<feature type="domain" description="Sulfatase N-terminal" evidence="7">
    <location>
        <begin position="30"/>
        <end position="409"/>
    </location>
</feature>
<keyword evidence="9" id="KW-1185">Reference proteome</keyword>
<protein>
    <submittedName>
        <fullName evidence="8">Arylsulfatase A</fullName>
    </submittedName>
</protein>
<evidence type="ECO:0000313" key="9">
    <source>
        <dbReference type="Proteomes" id="UP001158067"/>
    </source>
</evidence>
<dbReference type="PANTHER" id="PTHR45953:SF1">
    <property type="entry name" value="IDURONATE 2-SULFATASE"/>
    <property type="match status" value="1"/>
</dbReference>
<dbReference type="Proteomes" id="UP001158067">
    <property type="component" value="Unassembled WGS sequence"/>
</dbReference>
<keyword evidence="4" id="KW-0732">Signal</keyword>
<dbReference type="EMBL" id="FXUG01000012">
    <property type="protein sequence ID" value="SMP69690.1"/>
    <property type="molecule type" value="Genomic_DNA"/>
</dbReference>
<name>A0ABY1QIW9_9BACT</name>
<reference evidence="8 9" key="1">
    <citation type="submission" date="2017-05" db="EMBL/GenBank/DDBJ databases">
        <authorList>
            <person name="Varghese N."/>
            <person name="Submissions S."/>
        </authorList>
    </citation>
    <scope>NUCLEOTIDE SEQUENCE [LARGE SCALE GENOMIC DNA]</scope>
    <source>
        <strain evidence="8 9">DSM 25457</strain>
    </source>
</reference>
<evidence type="ECO:0000256" key="6">
    <source>
        <dbReference type="ARBA" id="ARBA00022837"/>
    </source>
</evidence>
<comment type="similarity">
    <text evidence="2">Belongs to the sulfatase family.</text>
</comment>
<dbReference type="PROSITE" id="PS00523">
    <property type="entry name" value="SULFATASE_1"/>
    <property type="match status" value="1"/>
</dbReference>
<evidence type="ECO:0000256" key="3">
    <source>
        <dbReference type="ARBA" id="ARBA00022723"/>
    </source>
</evidence>
<dbReference type="Gene3D" id="3.40.720.10">
    <property type="entry name" value="Alkaline Phosphatase, subunit A"/>
    <property type="match status" value="1"/>
</dbReference>
<dbReference type="SUPFAM" id="SSF53649">
    <property type="entry name" value="Alkaline phosphatase-like"/>
    <property type="match status" value="1"/>
</dbReference>
<organism evidence="8 9">
    <name type="scientific">Neorhodopirellula lusitana</name>
    <dbReference type="NCBI Taxonomy" id="445327"/>
    <lineage>
        <taxon>Bacteria</taxon>
        <taxon>Pseudomonadati</taxon>
        <taxon>Planctomycetota</taxon>
        <taxon>Planctomycetia</taxon>
        <taxon>Pirellulales</taxon>
        <taxon>Pirellulaceae</taxon>
        <taxon>Neorhodopirellula</taxon>
    </lineage>
</organism>
<accession>A0ABY1QIW9</accession>
<comment type="caution">
    <text evidence="8">The sequence shown here is derived from an EMBL/GenBank/DDBJ whole genome shotgun (WGS) entry which is preliminary data.</text>
</comment>
<keyword evidence="5" id="KW-0378">Hydrolase</keyword>
<keyword evidence="3" id="KW-0479">Metal-binding</keyword>
<evidence type="ECO:0000256" key="1">
    <source>
        <dbReference type="ARBA" id="ARBA00001913"/>
    </source>
</evidence>
<dbReference type="InterPro" id="IPR035874">
    <property type="entry name" value="IDS"/>
</dbReference>
<comment type="cofactor">
    <cofactor evidence="1">
        <name>Ca(2+)</name>
        <dbReference type="ChEBI" id="CHEBI:29108"/>
    </cofactor>
</comment>
<dbReference type="Pfam" id="PF00884">
    <property type="entry name" value="Sulfatase"/>
    <property type="match status" value="1"/>
</dbReference>
<dbReference type="InterPro" id="IPR024607">
    <property type="entry name" value="Sulfatase_CS"/>
</dbReference>
<proteinExistence type="inferred from homology"/>
<evidence type="ECO:0000259" key="7">
    <source>
        <dbReference type="Pfam" id="PF00884"/>
    </source>
</evidence>
<dbReference type="RefSeq" id="WP_283434223.1">
    <property type="nucleotide sequence ID" value="NZ_FXUG01000012.1"/>
</dbReference>
<evidence type="ECO:0000256" key="4">
    <source>
        <dbReference type="ARBA" id="ARBA00022729"/>
    </source>
</evidence>